<evidence type="ECO:0000313" key="1">
    <source>
        <dbReference type="EMBL" id="MFD1310885.1"/>
    </source>
</evidence>
<gene>
    <name evidence="1" type="ORF">ACFQ5X_34265</name>
</gene>
<evidence type="ECO:0000313" key="2">
    <source>
        <dbReference type="Proteomes" id="UP001597058"/>
    </source>
</evidence>
<organism evidence="1 2">
    <name type="scientific">Streptomyces kaempferi</name>
    <dbReference type="NCBI Taxonomy" id="333725"/>
    <lineage>
        <taxon>Bacteria</taxon>
        <taxon>Bacillati</taxon>
        <taxon>Actinomycetota</taxon>
        <taxon>Actinomycetes</taxon>
        <taxon>Kitasatosporales</taxon>
        <taxon>Streptomycetaceae</taxon>
        <taxon>Streptomyces</taxon>
    </lineage>
</organism>
<reference evidence="2" key="1">
    <citation type="journal article" date="2019" name="Int. J. Syst. Evol. Microbiol.">
        <title>The Global Catalogue of Microorganisms (GCM) 10K type strain sequencing project: providing services to taxonomists for standard genome sequencing and annotation.</title>
        <authorList>
            <consortium name="The Broad Institute Genomics Platform"/>
            <consortium name="The Broad Institute Genome Sequencing Center for Infectious Disease"/>
            <person name="Wu L."/>
            <person name="Ma J."/>
        </authorList>
    </citation>
    <scope>NUCLEOTIDE SEQUENCE [LARGE SCALE GENOMIC DNA]</scope>
    <source>
        <strain evidence="2">CGMCC 4.7020</strain>
    </source>
</reference>
<sequence length="131" mass="14521">MKEIVRGYWCECRTEDLAGGGPPALLASMDTYSAAQADRWIAVALRTITPALGPAAADEAWDWLYDGRIEMRQALLRSEPCSVSVDNKTTRLTWTARPVLFLTLARREDAGLPDCADRFTPGTGRPRPRLL</sequence>
<keyword evidence="2" id="KW-1185">Reference proteome</keyword>
<comment type="caution">
    <text evidence="1">The sequence shown here is derived from an EMBL/GenBank/DDBJ whole genome shotgun (WGS) entry which is preliminary data.</text>
</comment>
<dbReference type="EMBL" id="JBHTMM010000062">
    <property type="protein sequence ID" value="MFD1310885.1"/>
    <property type="molecule type" value="Genomic_DNA"/>
</dbReference>
<accession>A0ABW3XQJ6</accession>
<dbReference type="RefSeq" id="WP_329526841.1">
    <property type="nucleotide sequence ID" value="NZ_JBHSKH010000020.1"/>
</dbReference>
<proteinExistence type="predicted"/>
<name>A0ABW3XQJ6_9ACTN</name>
<protein>
    <submittedName>
        <fullName evidence="1">Uncharacterized protein</fullName>
    </submittedName>
</protein>
<dbReference type="Proteomes" id="UP001597058">
    <property type="component" value="Unassembled WGS sequence"/>
</dbReference>